<evidence type="ECO:0000256" key="5">
    <source>
        <dbReference type="ARBA" id="ARBA00023211"/>
    </source>
</evidence>
<dbReference type="InterPro" id="IPR008889">
    <property type="entry name" value="VQ"/>
</dbReference>
<accession>A0A498K7W9</accession>
<dbReference type="GO" id="GO:0046872">
    <property type="term" value="F:metal ion binding"/>
    <property type="evidence" value="ECO:0007669"/>
    <property type="project" value="UniProtKB-KW"/>
</dbReference>
<feature type="region of interest" description="Disordered" evidence="6">
    <location>
        <begin position="95"/>
        <end position="125"/>
    </location>
</feature>
<dbReference type="InterPro" id="IPR052433">
    <property type="entry name" value="X-Pro_dipept-like"/>
</dbReference>
<evidence type="ECO:0000256" key="1">
    <source>
        <dbReference type="ARBA" id="ARBA00001936"/>
    </source>
</evidence>
<keyword evidence="4" id="KW-0378">Hydrolase</keyword>
<evidence type="ECO:0000259" key="8">
    <source>
        <dbReference type="Pfam" id="PF05678"/>
    </source>
</evidence>
<gene>
    <name evidence="9" type="ORF">DVH24_015082</name>
</gene>
<dbReference type="Pfam" id="PF05678">
    <property type="entry name" value="VQ"/>
    <property type="match status" value="1"/>
</dbReference>
<dbReference type="InterPro" id="IPR000994">
    <property type="entry name" value="Pept_M24"/>
</dbReference>
<dbReference type="EMBL" id="RDQH01000330">
    <property type="protein sequence ID" value="RXI01733.1"/>
    <property type="molecule type" value="Genomic_DNA"/>
</dbReference>
<dbReference type="GO" id="GO:0006508">
    <property type="term" value="P:proteolysis"/>
    <property type="evidence" value="ECO:0007669"/>
    <property type="project" value="TreeGrafter"/>
</dbReference>
<proteinExistence type="inferred from homology"/>
<name>A0A498K7W9_MALDO</name>
<organism evidence="9 10">
    <name type="scientific">Malus domestica</name>
    <name type="common">Apple</name>
    <name type="synonym">Pyrus malus</name>
    <dbReference type="NCBI Taxonomy" id="3750"/>
    <lineage>
        <taxon>Eukaryota</taxon>
        <taxon>Viridiplantae</taxon>
        <taxon>Streptophyta</taxon>
        <taxon>Embryophyta</taxon>
        <taxon>Tracheophyta</taxon>
        <taxon>Spermatophyta</taxon>
        <taxon>Magnoliopsida</taxon>
        <taxon>eudicotyledons</taxon>
        <taxon>Gunneridae</taxon>
        <taxon>Pentapetalae</taxon>
        <taxon>rosids</taxon>
        <taxon>fabids</taxon>
        <taxon>Rosales</taxon>
        <taxon>Rosaceae</taxon>
        <taxon>Amygdaloideae</taxon>
        <taxon>Maleae</taxon>
        <taxon>Malus</taxon>
    </lineage>
</organism>
<dbReference type="InterPro" id="IPR036005">
    <property type="entry name" value="Creatinase/aminopeptidase-like"/>
</dbReference>
<keyword evidence="3" id="KW-0479">Metal-binding</keyword>
<dbReference type="PANTHER" id="PTHR43226">
    <property type="entry name" value="XAA-PRO AMINOPEPTIDASE 3"/>
    <property type="match status" value="1"/>
</dbReference>
<evidence type="ECO:0008006" key="11">
    <source>
        <dbReference type="Google" id="ProtNLM"/>
    </source>
</evidence>
<comment type="caution">
    <text evidence="9">The sequence shown here is derived from an EMBL/GenBank/DDBJ whole genome shotgun (WGS) entry which is preliminary data.</text>
</comment>
<evidence type="ECO:0000259" key="7">
    <source>
        <dbReference type="Pfam" id="PF00557"/>
    </source>
</evidence>
<evidence type="ECO:0000256" key="2">
    <source>
        <dbReference type="ARBA" id="ARBA00008766"/>
    </source>
</evidence>
<sequence length="588" mass="63092">MASSENVASMMEPWAFRPNTFADSWISDAFSRDTKTLTMALQKSLSGNIPEPLDSSSADFFMPFLNTVVQTPETAPTPTVSGLSGSDDLDSAAAPLKRQQRNAIPVAKGSGKVSKRKSRASKRSQTTFITADPSNFRQMVQQVTGVRFGNGQVTMPSVLKPEPQRPGSRLAGGVGLCMPTLDTSAYLLDQPNQEPQLAGPISTRIATGPGPNTTLTGSGPVSFGATGGVDVAPGGGVSSGGLGFDSFSCFPTLESWKVIIGSIQGRYSMSNEQITAGLRGFLQGEVAGVSAATGIPSSCMVSLYIRCLFLLLTADPARFYEAIVRIVPQSADGCTNIYGTGSVSENQLSGKVKDASVVTHELRLIKSINGGAQVNERVCVCCLGSTSGSVAISYKIEYESKMKGARRMAFNPVVCGGSNASVIHSDRNDQKMGIVENEYLVLEDVGCELRGYVSDLTRIWPSYGSFSSAQEELYDLILQTNKISVELCEPGDNIREIHNFSVEMLHKGLKEIGILKDSRSNSYHQMNPTSIGFSVHSLIKISVFCFSNIIRHQSDYVLHLSTSDLAYQDVTIYEPMSTIVLPLVTTVL</sequence>
<evidence type="ECO:0000313" key="9">
    <source>
        <dbReference type="EMBL" id="RXI01733.1"/>
    </source>
</evidence>
<keyword evidence="10" id="KW-1185">Reference proteome</keyword>
<dbReference type="GO" id="GO:0004177">
    <property type="term" value="F:aminopeptidase activity"/>
    <property type="evidence" value="ECO:0007669"/>
    <property type="project" value="TreeGrafter"/>
</dbReference>
<evidence type="ECO:0000256" key="3">
    <source>
        <dbReference type="ARBA" id="ARBA00022723"/>
    </source>
</evidence>
<feature type="domain" description="Peptidase M24" evidence="7">
    <location>
        <begin position="392"/>
        <end position="519"/>
    </location>
</feature>
<reference evidence="9 10" key="1">
    <citation type="submission" date="2018-10" db="EMBL/GenBank/DDBJ databases">
        <title>A high-quality apple genome assembly.</title>
        <authorList>
            <person name="Hu J."/>
        </authorList>
    </citation>
    <scope>NUCLEOTIDE SEQUENCE [LARGE SCALE GENOMIC DNA]</scope>
    <source>
        <strain evidence="10">cv. HFTH1</strain>
        <tissue evidence="9">Young leaf</tissue>
    </source>
</reference>
<dbReference type="Pfam" id="PF00557">
    <property type="entry name" value="Peptidase_M24"/>
    <property type="match status" value="1"/>
</dbReference>
<protein>
    <recommendedName>
        <fullName evidence="11">VQ domain-containing protein</fullName>
    </recommendedName>
</protein>
<keyword evidence="5" id="KW-0464">Manganese</keyword>
<evidence type="ECO:0000256" key="6">
    <source>
        <dbReference type="SAM" id="MobiDB-lite"/>
    </source>
</evidence>
<feature type="compositionally biased region" description="Basic residues" evidence="6">
    <location>
        <begin position="113"/>
        <end position="122"/>
    </location>
</feature>
<feature type="domain" description="VQ" evidence="8">
    <location>
        <begin position="123"/>
        <end position="145"/>
    </location>
</feature>
<comment type="cofactor">
    <cofactor evidence="1">
        <name>Mn(2+)</name>
        <dbReference type="ChEBI" id="CHEBI:29035"/>
    </cofactor>
</comment>
<dbReference type="SUPFAM" id="SSF55920">
    <property type="entry name" value="Creatinase/aminopeptidase"/>
    <property type="match status" value="1"/>
</dbReference>
<dbReference type="Proteomes" id="UP000290289">
    <property type="component" value="Chromosome 4"/>
</dbReference>
<evidence type="ECO:0000256" key="4">
    <source>
        <dbReference type="ARBA" id="ARBA00022801"/>
    </source>
</evidence>
<dbReference type="GO" id="GO:0005739">
    <property type="term" value="C:mitochondrion"/>
    <property type="evidence" value="ECO:0007669"/>
    <property type="project" value="TreeGrafter"/>
</dbReference>
<comment type="similarity">
    <text evidence="2">Belongs to the peptidase M24B family.</text>
</comment>
<dbReference type="Gene3D" id="3.90.230.10">
    <property type="entry name" value="Creatinase/methionine aminopeptidase superfamily"/>
    <property type="match status" value="1"/>
</dbReference>
<dbReference type="PANTHER" id="PTHR43226:SF4">
    <property type="entry name" value="XAA-PRO AMINOPEPTIDASE 3"/>
    <property type="match status" value="1"/>
</dbReference>
<evidence type="ECO:0000313" key="10">
    <source>
        <dbReference type="Proteomes" id="UP000290289"/>
    </source>
</evidence>
<dbReference type="AlphaFoldDB" id="A0A498K7W9"/>
<dbReference type="STRING" id="3750.A0A498K7W9"/>